<evidence type="ECO:0000256" key="1">
    <source>
        <dbReference type="PROSITE-ProRule" id="PRU00339"/>
    </source>
</evidence>
<evidence type="ECO:0008006" key="4">
    <source>
        <dbReference type="Google" id="ProtNLM"/>
    </source>
</evidence>
<organism evidence="2 3">
    <name type="scientific">Cylindrodendrum hubeiense</name>
    <dbReference type="NCBI Taxonomy" id="595255"/>
    <lineage>
        <taxon>Eukaryota</taxon>
        <taxon>Fungi</taxon>
        <taxon>Dikarya</taxon>
        <taxon>Ascomycota</taxon>
        <taxon>Pezizomycotina</taxon>
        <taxon>Sordariomycetes</taxon>
        <taxon>Hypocreomycetidae</taxon>
        <taxon>Hypocreales</taxon>
        <taxon>Nectriaceae</taxon>
        <taxon>Cylindrodendrum</taxon>
    </lineage>
</organism>
<dbReference type="EMBL" id="JAANBB010000520">
    <property type="protein sequence ID" value="KAF7540643.1"/>
    <property type="molecule type" value="Genomic_DNA"/>
</dbReference>
<dbReference type="OrthoDB" id="414774at2759"/>
<dbReference type="Proteomes" id="UP000722485">
    <property type="component" value="Unassembled WGS sequence"/>
</dbReference>
<name>A0A9P5LAX0_9HYPO</name>
<evidence type="ECO:0000313" key="3">
    <source>
        <dbReference type="Proteomes" id="UP000722485"/>
    </source>
</evidence>
<sequence>MSTPRAHAVAVPVTVPATADYYDLGPFCRHITTHSQDAQVWFNRGLTWSYSFNHGEAIRCFEQVIAHDPSCAMGYWGVAFASGPNYNKKWTAFDDIELKASVTKCHHMAMLAKQHAASALPAERALIDVIQYRFPFSSPPEDFLPSVFEFAYEMRNVYREFGDKDLDVIALAADALMNTNPWNLFEKTTRKPNLSTPVLEIKKMLERALKLPDSRHHPGILHMYIHLMEMSDTPEVALMPANYLRNLVPDSGHMCHMPSHIDVLVGDYRQAIETNMKATIADDKFFAKRGGRSFYSFYRLHNYHSLIYAAMLAGRSRVALDAVERMEATITEDLLLVDSPPMANWMEVFKSIRTHVLIRFGMWDELKRQSIPENKQLYCVTLAMTHYGRGIAWAATGNVGEADKERELFRAAAKRVPHSRLSFPNRVVDVLKVAVAMLDGEIEYRRGNYDVAFESLRLAVARDDSLVYGEPWGWMLPTRHPYAALLLEQGRIEEAAVVYAEDLGLKKSINRAHQSPNNVWALHGYYECLVRLGRTAEAGVIKKQLRIAATGADVVVNSSCFCRVETSKLLEAEKKCCSGRE</sequence>
<dbReference type="PROSITE" id="PS50005">
    <property type="entry name" value="TPR"/>
    <property type="match status" value="1"/>
</dbReference>
<proteinExistence type="predicted"/>
<accession>A0A9P5LAX0</accession>
<protein>
    <recommendedName>
        <fullName evidence="4">TPR domain protein</fullName>
    </recommendedName>
</protein>
<comment type="caution">
    <text evidence="2">The sequence shown here is derived from an EMBL/GenBank/DDBJ whole genome shotgun (WGS) entry which is preliminary data.</text>
</comment>
<gene>
    <name evidence="2" type="ORF">G7Z17_g12157</name>
</gene>
<keyword evidence="3" id="KW-1185">Reference proteome</keyword>
<dbReference type="PANTHER" id="PTHR45588:SF1">
    <property type="entry name" value="WW DOMAIN-CONTAINING PROTEIN"/>
    <property type="match status" value="1"/>
</dbReference>
<dbReference type="SMART" id="SM00028">
    <property type="entry name" value="TPR"/>
    <property type="match status" value="2"/>
</dbReference>
<dbReference type="InterPro" id="IPR011990">
    <property type="entry name" value="TPR-like_helical_dom_sf"/>
</dbReference>
<feature type="repeat" description="TPR" evidence="1">
    <location>
        <begin position="38"/>
        <end position="71"/>
    </location>
</feature>
<dbReference type="InterPro" id="IPR019734">
    <property type="entry name" value="TPR_rpt"/>
</dbReference>
<dbReference type="SUPFAM" id="SSF48452">
    <property type="entry name" value="TPR-like"/>
    <property type="match status" value="2"/>
</dbReference>
<dbReference type="PANTHER" id="PTHR45588">
    <property type="entry name" value="TPR DOMAIN-CONTAINING PROTEIN"/>
    <property type="match status" value="1"/>
</dbReference>
<reference evidence="2" key="1">
    <citation type="submission" date="2020-03" db="EMBL/GenBank/DDBJ databases">
        <title>Draft Genome Sequence of Cylindrodendrum hubeiense.</title>
        <authorList>
            <person name="Buettner E."/>
            <person name="Kellner H."/>
        </authorList>
    </citation>
    <scope>NUCLEOTIDE SEQUENCE</scope>
    <source>
        <strain evidence="2">IHI 201604</strain>
    </source>
</reference>
<dbReference type="AlphaFoldDB" id="A0A9P5LAX0"/>
<evidence type="ECO:0000313" key="2">
    <source>
        <dbReference type="EMBL" id="KAF7540643.1"/>
    </source>
</evidence>
<keyword evidence="1" id="KW-0802">TPR repeat</keyword>
<dbReference type="Gene3D" id="1.25.40.10">
    <property type="entry name" value="Tetratricopeptide repeat domain"/>
    <property type="match status" value="2"/>
</dbReference>